<dbReference type="Pfam" id="PF00144">
    <property type="entry name" value="Beta-lactamase"/>
    <property type="match status" value="1"/>
</dbReference>
<evidence type="ECO:0000256" key="2">
    <source>
        <dbReference type="ARBA" id="ARBA00023136"/>
    </source>
</evidence>
<feature type="domain" description="Beta-lactamase-related" evidence="3">
    <location>
        <begin position="20"/>
        <end position="332"/>
    </location>
</feature>
<gene>
    <name evidence="4" type="ORF">MUG84_22460</name>
</gene>
<dbReference type="AlphaFoldDB" id="A0A9X1WSC7"/>
<dbReference type="InterPro" id="IPR012338">
    <property type="entry name" value="Beta-lactam/transpept-like"/>
</dbReference>
<dbReference type="RefSeq" id="WP_244729151.1">
    <property type="nucleotide sequence ID" value="NZ_JALIRP010000011.1"/>
</dbReference>
<evidence type="ECO:0000256" key="1">
    <source>
        <dbReference type="ARBA" id="ARBA00004370"/>
    </source>
</evidence>
<protein>
    <submittedName>
        <fullName evidence="4">Beta-lactamase family protein</fullName>
    </submittedName>
</protein>
<dbReference type="InterPro" id="IPR050491">
    <property type="entry name" value="AmpC-like"/>
</dbReference>
<proteinExistence type="predicted"/>
<evidence type="ECO:0000313" key="4">
    <source>
        <dbReference type="EMBL" id="MCJ8014467.1"/>
    </source>
</evidence>
<dbReference type="Proteomes" id="UP001139347">
    <property type="component" value="Unassembled WGS sequence"/>
</dbReference>
<accession>A0A9X1WSC7</accession>
<keyword evidence="2" id="KW-0472">Membrane</keyword>
<comment type="caution">
    <text evidence="4">The sequence shown here is derived from an EMBL/GenBank/DDBJ whole genome shotgun (WGS) entry which is preliminary data.</text>
</comment>
<dbReference type="EMBL" id="JALIRP010000011">
    <property type="protein sequence ID" value="MCJ8014467.1"/>
    <property type="molecule type" value="Genomic_DNA"/>
</dbReference>
<dbReference type="GO" id="GO:0016020">
    <property type="term" value="C:membrane"/>
    <property type="evidence" value="ECO:0007669"/>
    <property type="project" value="UniProtKB-SubCell"/>
</dbReference>
<reference evidence="4" key="1">
    <citation type="submission" date="2022-04" db="EMBL/GenBank/DDBJ databases">
        <title>Paenibacillus mangrovi sp. nov., a novel endophytic bacterium isolated from bark of Kandelia candel.</title>
        <authorList>
            <person name="Tuo L."/>
        </authorList>
    </citation>
    <scope>NUCLEOTIDE SEQUENCE</scope>
    <source>
        <strain evidence="4">KQZ6P-2</strain>
    </source>
</reference>
<dbReference type="SUPFAM" id="SSF56601">
    <property type="entry name" value="beta-lactamase/transpeptidase-like"/>
    <property type="match status" value="1"/>
</dbReference>
<name>A0A9X1WSC7_9BACL</name>
<sequence length="363" mass="40647">MTNMILSEVNLDKFDSFIQDELVAHDKFSGCVLVAKHGEVLYNRAFGMAHKGYGIPNMTDTKFNLGSVNKMFTAVSIMKLAEDGLLKIDDMIGKYLPNLPEELANKVSIHQLLTHTSGTGLYWNDKFKAKFTELKTVDDYFPLFINDPLLFEPGTSWAYSNSGYIILGAIIESVSGKDYFTFVRDTIYTPANMLNTDCYDLEYDVSNLAIGYTRLGTEEDGDPWRNNTFLHVIKGGPAGGGYSTVEDLLRFDISLRNNKLLSSEWTSLATTDKFLSHEKPEMRMQYGYGFMDVRMHGERIIGHNGGFPGVSALLNMYLNSGYTLAVLSNYDVDRGIMGVHLKFDELLFANQSSASSDSTNEEL</sequence>
<keyword evidence="5" id="KW-1185">Reference proteome</keyword>
<comment type="subcellular location">
    <subcellularLocation>
        <location evidence="1">Membrane</location>
    </subcellularLocation>
</comment>
<evidence type="ECO:0000313" key="5">
    <source>
        <dbReference type="Proteomes" id="UP001139347"/>
    </source>
</evidence>
<evidence type="ECO:0000259" key="3">
    <source>
        <dbReference type="Pfam" id="PF00144"/>
    </source>
</evidence>
<dbReference type="Gene3D" id="3.40.710.10">
    <property type="entry name" value="DD-peptidase/beta-lactamase superfamily"/>
    <property type="match status" value="1"/>
</dbReference>
<dbReference type="PANTHER" id="PTHR46825:SF11">
    <property type="entry name" value="PENICILLIN-BINDING PROTEIN 4"/>
    <property type="match status" value="1"/>
</dbReference>
<organism evidence="4 5">
    <name type="scientific">Paenibacillus mangrovi</name>
    <dbReference type="NCBI Taxonomy" id="2931978"/>
    <lineage>
        <taxon>Bacteria</taxon>
        <taxon>Bacillati</taxon>
        <taxon>Bacillota</taxon>
        <taxon>Bacilli</taxon>
        <taxon>Bacillales</taxon>
        <taxon>Paenibacillaceae</taxon>
        <taxon>Paenibacillus</taxon>
    </lineage>
</organism>
<dbReference type="PANTHER" id="PTHR46825">
    <property type="entry name" value="D-ALANYL-D-ALANINE-CARBOXYPEPTIDASE/ENDOPEPTIDASE AMPH"/>
    <property type="match status" value="1"/>
</dbReference>
<dbReference type="InterPro" id="IPR001466">
    <property type="entry name" value="Beta-lactam-related"/>
</dbReference>